<proteinExistence type="predicted"/>
<feature type="domain" description="Xylose isomerase-like TIM barrel" evidence="1">
    <location>
        <begin position="22"/>
        <end position="265"/>
    </location>
</feature>
<keyword evidence="3" id="KW-1185">Reference proteome</keyword>
<dbReference type="EMBL" id="QPJD01000011">
    <property type="protein sequence ID" value="RCW44985.1"/>
    <property type="molecule type" value="Genomic_DNA"/>
</dbReference>
<name>A0A368VSS7_9BACL</name>
<dbReference type="Gene3D" id="3.20.20.150">
    <property type="entry name" value="Divalent-metal-dependent TIM barrel enzymes"/>
    <property type="match status" value="1"/>
</dbReference>
<dbReference type="GO" id="GO:0016853">
    <property type="term" value="F:isomerase activity"/>
    <property type="evidence" value="ECO:0007669"/>
    <property type="project" value="UniProtKB-KW"/>
</dbReference>
<dbReference type="Pfam" id="PF01261">
    <property type="entry name" value="AP_endonuc_2"/>
    <property type="match status" value="1"/>
</dbReference>
<dbReference type="Proteomes" id="UP000252415">
    <property type="component" value="Unassembled WGS sequence"/>
</dbReference>
<sequence length="274" mass="30456">MSVGVLAHLFGSLPYKELAPKVAAGGFSHVQLALWKAISDVDFSKPGNLSPGLANAIGEQFDKHGVAISVLGCYVHLFDRNEERRRQNANRFKELLRYAKFFGAPMVAAETGRNEGDEYTARDWLIMKETLEELVEEAEKWGVFIGLEAASGHLIGTAPELARMLEEVPSSNIGVVLDPGNLLTAENFARQNEVIEQAFELLGDRIIAAHAKDRFLLEDGSLSTVPAGFGTMNYELYMKLLNQYKPHAYIIMEEAKEHQMAQSKAYIDEIRGRV</sequence>
<organism evidence="2 3">
    <name type="scientific">Paenibacillus prosopidis</name>
    <dbReference type="NCBI Taxonomy" id="630520"/>
    <lineage>
        <taxon>Bacteria</taxon>
        <taxon>Bacillati</taxon>
        <taxon>Bacillota</taxon>
        <taxon>Bacilli</taxon>
        <taxon>Bacillales</taxon>
        <taxon>Paenibacillaceae</taxon>
        <taxon>Paenibacillus</taxon>
    </lineage>
</organism>
<keyword evidence="2" id="KW-0413">Isomerase</keyword>
<dbReference type="PANTHER" id="PTHR12110:SF21">
    <property type="entry name" value="XYLOSE ISOMERASE-LIKE TIM BARREL DOMAIN-CONTAINING PROTEIN"/>
    <property type="match status" value="1"/>
</dbReference>
<accession>A0A368VSS7</accession>
<dbReference type="RefSeq" id="WP_114381684.1">
    <property type="nucleotide sequence ID" value="NZ_QPJD01000011.1"/>
</dbReference>
<evidence type="ECO:0000313" key="3">
    <source>
        <dbReference type="Proteomes" id="UP000252415"/>
    </source>
</evidence>
<reference evidence="2 3" key="1">
    <citation type="submission" date="2018-07" db="EMBL/GenBank/DDBJ databases">
        <title>Genomic Encyclopedia of Type Strains, Phase III (KMG-III): the genomes of soil and plant-associated and newly described type strains.</title>
        <authorList>
            <person name="Whitman W."/>
        </authorList>
    </citation>
    <scope>NUCLEOTIDE SEQUENCE [LARGE SCALE GENOMIC DNA]</scope>
    <source>
        <strain evidence="2 3">CECT 7506</strain>
    </source>
</reference>
<evidence type="ECO:0000313" key="2">
    <source>
        <dbReference type="EMBL" id="RCW44985.1"/>
    </source>
</evidence>
<dbReference type="AlphaFoldDB" id="A0A368VSS7"/>
<comment type="caution">
    <text evidence="2">The sequence shown here is derived from an EMBL/GenBank/DDBJ whole genome shotgun (WGS) entry which is preliminary data.</text>
</comment>
<dbReference type="InterPro" id="IPR013022">
    <property type="entry name" value="Xyl_isomerase-like_TIM-brl"/>
</dbReference>
<protein>
    <submittedName>
        <fullName evidence="2">Sugar phosphate isomerase/epimerase</fullName>
    </submittedName>
</protein>
<dbReference type="PANTHER" id="PTHR12110">
    <property type="entry name" value="HYDROXYPYRUVATE ISOMERASE"/>
    <property type="match status" value="1"/>
</dbReference>
<dbReference type="InterPro" id="IPR036237">
    <property type="entry name" value="Xyl_isomerase-like_sf"/>
</dbReference>
<dbReference type="SUPFAM" id="SSF51658">
    <property type="entry name" value="Xylose isomerase-like"/>
    <property type="match status" value="1"/>
</dbReference>
<evidence type="ECO:0000259" key="1">
    <source>
        <dbReference type="Pfam" id="PF01261"/>
    </source>
</evidence>
<gene>
    <name evidence="2" type="ORF">DFP97_111213</name>
</gene>
<dbReference type="OrthoDB" id="2063291at2"/>
<dbReference type="InterPro" id="IPR050312">
    <property type="entry name" value="IolE/XylAMocC-like"/>
</dbReference>